<proteinExistence type="predicted"/>
<dbReference type="OrthoDB" id="1436991at2759"/>
<evidence type="ECO:0000313" key="4">
    <source>
        <dbReference type="Proteomes" id="UP000321947"/>
    </source>
</evidence>
<evidence type="ECO:0000313" key="3">
    <source>
        <dbReference type="Proteomes" id="UP000321393"/>
    </source>
</evidence>
<dbReference type="AlphaFoldDB" id="A0A5A7SMF4"/>
<accession>A0A5A7SMF4</accession>
<dbReference type="EMBL" id="SSTE01023130">
    <property type="protein sequence ID" value="KAA0025421.1"/>
    <property type="molecule type" value="Genomic_DNA"/>
</dbReference>
<gene>
    <name evidence="2" type="ORF">E5676_scaffold68G00640</name>
    <name evidence="1" type="ORF">E6C27_scaffold417G00050</name>
</gene>
<dbReference type="Proteomes" id="UP000321947">
    <property type="component" value="Unassembled WGS sequence"/>
</dbReference>
<dbReference type="Proteomes" id="UP000321393">
    <property type="component" value="Unassembled WGS sequence"/>
</dbReference>
<evidence type="ECO:0000313" key="1">
    <source>
        <dbReference type="EMBL" id="KAA0025421.1"/>
    </source>
</evidence>
<organism evidence="1 3">
    <name type="scientific">Cucumis melo var. makuwa</name>
    <name type="common">Oriental melon</name>
    <dbReference type="NCBI Taxonomy" id="1194695"/>
    <lineage>
        <taxon>Eukaryota</taxon>
        <taxon>Viridiplantae</taxon>
        <taxon>Streptophyta</taxon>
        <taxon>Embryophyta</taxon>
        <taxon>Tracheophyta</taxon>
        <taxon>Spermatophyta</taxon>
        <taxon>Magnoliopsida</taxon>
        <taxon>eudicotyledons</taxon>
        <taxon>Gunneridae</taxon>
        <taxon>Pentapetalae</taxon>
        <taxon>rosids</taxon>
        <taxon>fabids</taxon>
        <taxon>Cucurbitales</taxon>
        <taxon>Cucurbitaceae</taxon>
        <taxon>Benincaseae</taxon>
        <taxon>Cucumis</taxon>
    </lineage>
</organism>
<comment type="caution">
    <text evidence="1">The sequence shown here is derived from an EMBL/GenBank/DDBJ whole genome shotgun (WGS) entry which is preliminary data.</text>
</comment>
<reference evidence="3 4" key="1">
    <citation type="submission" date="2019-08" db="EMBL/GenBank/DDBJ databases">
        <title>Draft genome sequences of two oriental melons (Cucumis melo L. var makuwa).</title>
        <authorList>
            <person name="Kwon S.-Y."/>
        </authorList>
    </citation>
    <scope>NUCLEOTIDE SEQUENCE [LARGE SCALE GENOMIC DNA]</scope>
    <source>
        <strain evidence="4">cv. Chang Bougi</strain>
        <strain evidence="3">cv. SW 3</strain>
        <tissue evidence="1">Leaf</tissue>
    </source>
</reference>
<protein>
    <submittedName>
        <fullName evidence="1">Uncharacterized protein</fullName>
    </submittedName>
</protein>
<sequence>MLKHHKKAIGWTLEDVQGISLSYCMHKIRPLRIGEEIVEPTEGLVKKLLSQPLITESTESGEEIVKVILWPDHRESTPMGKLQLYPHQLTTEVNVWLFFIKIPTNHDSTVSIEYTLLVCDNLTKQAFNLGFIMQGALFA</sequence>
<name>A0A5A7SMF4_CUCMM</name>
<dbReference type="EMBL" id="SSTD01014035">
    <property type="protein sequence ID" value="TYK04762.1"/>
    <property type="molecule type" value="Genomic_DNA"/>
</dbReference>
<evidence type="ECO:0000313" key="2">
    <source>
        <dbReference type="EMBL" id="TYK04762.1"/>
    </source>
</evidence>